<dbReference type="Pfam" id="PF06886">
    <property type="entry name" value="TPX2"/>
    <property type="match status" value="1"/>
</dbReference>
<feature type="compositionally biased region" description="Polar residues" evidence="6">
    <location>
        <begin position="136"/>
        <end position="155"/>
    </location>
</feature>
<reference evidence="8 9" key="1">
    <citation type="journal article" date="2023" name="Hortic Res">
        <title>Pangenome of water caltrop reveals structural variations and asymmetric subgenome divergence after allopolyploidization.</title>
        <authorList>
            <person name="Zhang X."/>
            <person name="Chen Y."/>
            <person name="Wang L."/>
            <person name="Yuan Y."/>
            <person name="Fang M."/>
            <person name="Shi L."/>
            <person name="Lu R."/>
            <person name="Comes H.P."/>
            <person name="Ma Y."/>
            <person name="Chen Y."/>
            <person name="Huang G."/>
            <person name="Zhou Y."/>
            <person name="Zheng Z."/>
            <person name="Qiu Y."/>
        </authorList>
    </citation>
    <scope>NUCLEOTIDE SEQUENCE [LARGE SCALE GENOMIC DNA]</scope>
    <source>
        <strain evidence="8">F231</strain>
    </source>
</reference>
<feature type="compositionally biased region" description="Low complexity" evidence="6">
    <location>
        <begin position="346"/>
        <end position="360"/>
    </location>
</feature>
<gene>
    <name evidence="8" type="ORF">SAY86_022758</name>
</gene>
<proteinExistence type="inferred from homology"/>
<dbReference type="GO" id="GO:0008017">
    <property type="term" value="F:microtubule binding"/>
    <property type="evidence" value="ECO:0007669"/>
    <property type="project" value="InterPro"/>
</dbReference>
<evidence type="ECO:0000256" key="5">
    <source>
        <dbReference type="ARBA" id="ARBA00023212"/>
    </source>
</evidence>
<dbReference type="InterPro" id="IPR044833">
    <property type="entry name" value="WDL5/6"/>
</dbReference>
<comment type="subcellular location">
    <subcellularLocation>
        <location evidence="1">Cytoplasm</location>
        <location evidence="1">Cytoskeleton</location>
    </subcellularLocation>
</comment>
<accession>A0AAN7M653</accession>
<feature type="domain" description="TPX2 C-terminal" evidence="7">
    <location>
        <begin position="204"/>
        <end position="279"/>
    </location>
</feature>
<evidence type="ECO:0000256" key="1">
    <source>
        <dbReference type="ARBA" id="ARBA00004245"/>
    </source>
</evidence>
<organism evidence="8 9">
    <name type="scientific">Trapa natans</name>
    <name type="common">Water chestnut</name>
    <dbReference type="NCBI Taxonomy" id="22666"/>
    <lineage>
        <taxon>Eukaryota</taxon>
        <taxon>Viridiplantae</taxon>
        <taxon>Streptophyta</taxon>
        <taxon>Embryophyta</taxon>
        <taxon>Tracheophyta</taxon>
        <taxon>Spermatophyta</taxon>
        <taxon>Magnoliopsida</taxon>
        <taxon>eudicotyledons</taxon>
        <taxon>Gunneridae</taxon>
        <taxon>Pentapetalae</taxon>
        <taxon>rosids</taxon>
        <taxon>malvids</taxon>
        <taxon>Myrtales</taxon>
        <taxon>Lythraceae</taxon>
        <taxon>Trapa</taxon>
    </lineage>
</organism>
<feature type="compositionally biased region" description="Basic residues" evidence="6">
    <location>
        <begin position="89"/>
        <end position="98"/>
    </location>
</feature>
<feature type="compositionally biased region" description="Basic and acidic residues" evidence="6">
    <location>
        <begin position="361"/>
        <end position="374"/>
    </location>
</feature>
<evidence type="ECO:0000259" key="7">
    <source>
        <dbReference type="Pfam" id="PF06886"/>
    </source>
</evidence>
<sequence>MDADTVIHENGYELLHQNGTHDHHLLGGEDESILNIADKVSGIALINGDLESVQQDHSIDIKSLSSQSESRDNGCSVTPQEVQEGFKKVTSKSYKHAKHESNKRDEKPQRAKVTAAVVPKKSEDENDLEAVASGNDRLSQSNVSKKQQGGKSSAASPKVSGEEIKLKSLKTGTPSKQKEDTQPTDHMIEDGKSHRACALPNYGFSFKCDERAEKRKEFYTKLEEKIHAKEIEKTNQQAKSKETQEAEIKLLRKSLTFKATPLPNFYQGPPPPKPELKKIPPTRAKSPKLGRKKTADEEESVENSGHNHRLGRLSLDAVSRNTNKGPPSANPKKQPRKSLPKLPSEGTSLSGSVGKTTKSSKTVDKQETGAEERCASVGMCDSDSLIPRQEEVQEAEPSESLPDADNVQETMEHQ</sequence>
<feature type="region of interest" description="Disordered" evidence="6">
    <location>
        <begin position="63"/>
        <end position="191"/>
    </location>
</feature>
<evidence type="ECO:0000256" key="3">
    <source>
        <dbReference type="ARBA" id="ARBA00022490"/>
    </source>
</evidence>
<dbReference type="AlphaFoldDB" id="A0AAN7M653"/>
<dbReference type="PANTHER" id="PTHR31358:SF29">
    <property type="entry name" value="PROTEIN WVD2-LIKE 5-RELATED"/>
    <property type="match status" value="1"/>
</dbReference>
<feature type="region of interest" description="Disordered" evidence="6">
    <location>
        <begin position="258"/>
        <end position="414"/>
    </location>
</feature>
<protein>
    <recommendedName>
        <fullName evidence="7">TPX2 C-terminal domain-containing protein</fullName>
    </recommendedName>
</protein>
<keyword evidence="5" id="KW-0206">Cytoskeleton</keyword>
<comment type="similarity">
    <text evidence="2">Belongs to the TPX2 family.</text>
</comment>
<dbReference type="EMBL" id="JAXQNO010000008">
    <property type="protein sequence ID" value="KAK4792323.1"/>
    <property type="molecule type" value="Genomic_DNA"/>
</dbReference>
<evidence type="ECO:0000256" key="2">
    <source>
        <dbReference type="ARBA" id="ARBA00005885"/>
    </source>
</evidence>
<keyword evidence="3" id="KW-0963">Cytoplasm</keyword>
<name>A0AAN7M653_TRANT</name>
<dbReference type="Proteomes" id="UP001346149">
    <property type="component" value="Unassembled WGS sequence"/>
</dbReference>
<evidence type="ECO:0000256" key="4">
    <source>
        <dbReference type="ARBA" id="ARBA00022701"/>
    </source>
</evidence>
<evidence type="ECO:0000256" key="6">
    <source>
        <dbReference type="SAM" id="MobiDB-lite"/>
    </source>
</evidence>
<dbReference type="GO" id="GO:0005874">
    <property type="term" value="C:microtubule"/>
    <property type="evidence" value="ECO:0007669"/>
    <property type="project" value="UniProtKB-KW"/>
</dbReference>
<keyword evidence="9" id="KW-1185">Reference proteome</keyword>
<evidence type="ECO:0000313" key="9">
    <source>
        <dbReference type="Proteomes" id="UP001346149"/>
    </source>
</evidence>
<dbReference type="InterPro" id="IPR027329">
    <property type="entry name" value="TPX2_C"/>
</dbReference>
<feature type="compositionally biased region" description="Basic and acidic residues" evidence="6">
    <location>
        <begin position="176"/>
        <end position="191"/>
    </location>
</feature>
<feature type="compositionally biased region" description="Basic and acidic residues" evidence="6">
    <location>
        <begin position="99"/>
        <end position="109"/>
    </location>
</feature>
<comment type="caution">
    <text evidence="8">The sequence shown here is derived from an EMBL/GenBank/DDBJ whole genome shotgun (WGS) entry which is preliminary data.</text>
</comment>
<feature type="compositionally biased region" description="Polar residues" evidence="6">
    <location>
        <begin position="63"/>
        <end position="81"/>
    </location>
</feature>
<dbReference type="PANTHER" id="PTHR31358">
    <property type="entry name" value="PROTEIN WVD2-LIKE 4"/>
    <property type="match status" value="1"/>
</dbReference>
<keyword evidence="4" id="KW-0493">Microtubule</keyword>
<evidence type="ECO:0000313" key="8">
    <source>
        <dbReference type="EMBL" id="KAK4792323.1"/>
    </source>
</evidence>